<evidence type="ECO:0000313" key="7">
    <source>
        <dbReference type="Proteomes" id="UP000190140"/>
    </source>
</evidence>
<dbReference type="Pfam" id="PF26011">
    <property type="entry name" value="Beta-barrel_RND_rel"/>
    <property type="match status" value="1"/>
</dbReference>
<keyword evidence="2" id="KW-0812">Transmembrane</keyword>
<evidence type="ECO:0000259" key="5">
    <source>
        <dbReference type="Pfam" id="PF26018"/>
    </source>
</evidence>
<dbReference type="InterPro" id="IPR058729">
    <property type="entry name" value="Beta-barrel_RND-rel"/>
</dbReference>
<evidence type="ECO:0000256" key="2">
    <source>
        <dbReference type="SAM" id="Phobius"/>
    </source>
</evidence>
<dbReference type="Proteomes" id="UP000190140">
    <property type="component" value="Unassembled WGS sequence"/>
</dbReference>
<feature type="domain" description="RND related barrel-sandwich hybrid" evidence="5">
    <location>
        <begin position="62"/>
        <end position="262"/>
    </location>
</feature>
<sequence length="417" mass="47902">MEKKSKQRKKFRYNYILCLGILTYILVKVVSTISNSTIPVYTVDYGDIVKSMNKECIVIRDEKVIFSKLSGKIDYFVNEGDRLYMNEQIAQVYIKDLDPSVKEKLDTVNRRIEGISANKDEQMLRKDIEKIENNINLLKRELKNKLIHGDIANTQKIKEDLLYLVDKKSLIWGEKSFVGKNLSNLKQEKKILEEKIESSVNTILAENAGVVSFSADGLEEILRLDTLEKLESDYLFSLKGNNNIINKKGEVQVGDAIAKITNNHVWNIAVVLDDKEKDKLPEGRHVDIIKGDIQFSGRVIHLYEDNRGKYIAVIEITEQIDDFHKIRKEKFEIVYKKLTGIKIPKSAVVTEDDKKGVYIISQTGNAVFKELQSILGEDENNIILNYREISTNNIDTVKLYDEIVLTPSRVKQGQKIR</sequence>
<feature type="domain" description="RND related alpha-helical hairpin" evidence="4">
    <location>
        <begin position="99"/>
        <end position="199"/>
    </location>
</feature>
<protein>
    <submittedName>
        <fullName evidence="6">HlyD family secretion protein</fullName>
    </submittedName>
</protein>
<evidence type="ECO:0000259" key="4">
    <source>
        <dbReference type="Pfam" id="PF26012"/>
    </source>
</evidence>
<dbReference type="STRING" id="29349.CLOTH_01610"/>
<dbReference type="RefSeq" id="WP_079410242.1">
    <property type="nucleotide sequence ID" value="NZ_MZGW01000001.1"/>
</dbReference>
<reference evidence="6 7" key="1">
    <citation type="submission" date="2017-03" db="EMBL/GenBank/DDBJ databases">
        <title>Genome sequence of Clostridium thermoalcaliphilum DSM 7309.</title>
        <authorList>
            <person name="Poehlein A."/>
            <person name="Daniel R."/>
        </authorList>
    </citation>
    <scope>NUCLEOTIDE SEQUENCE [LARGE SCALE GENOMIC DNA]</scope>
    <source>
        <strain evidence="6 7">DSM 7309</strain>
    </source>
</reference>
<keyword evidence="2" id="KW-1133">Transmembrane helix</keyword>
<dbReference type="InterPro" id="IPR058709">
    <property type="entry name" value="BSH_RND-rel"/>
</dbReference>
<keyword evidence="1" id="KW-0175">Coiled coil</keyword>
<keyword evidence="2" id="KW-0472">Membrane</keyword>
<gene>
    <name evidence="6" type="ORF">CLOTH_01610</name>
</gene>
<evidence type="ECO:0000259" key="3">
    <source>
        <dbReference type="Pfam" id="PF26011"/>
    </source>
</evidence>
<dbReference type="AlphaFoldDB" id="A0A1V4IAC0"/>
<accession>A0A1V4IAC0</accession>
<dbReference type="Pfam" id="PF26018">
    <property type="entry name" value="BSH_RND_rel"/>
    <property type="match status" value="1"/>
</dbReference>
<feature type="transmembrane region" description="Helical" evidence="2">
    <location>
        <begin position="12"/>
        <end position="30"/>
    </location>
</feature>
<dbReference type="Pfam" id="PF26012">
    <property type="entry name" value="HH_RND_rel"/>
    <property type="match status" value="1"/>
</dbReference>
<evidence type="ECO:0000256" key="1">
    <source>
        <dbReference type="SAM" id="Coils"/>
    </source>
</evidence>
<name>A0A1V4IAC0_9FIRM</name>
<keyword evidence="7" id="KW-1185">Reference proteome</keyword>
<dbReference type="OrthoDB" id="1834786at2"/>
<proteinExistence type="predicted"/>
<evidence type="ECO:0000313" key="6">
    <source>
        <dbReference type="EMBL" id="OPJ56879.1"/>
    </source>
</evidence>
<feature type="coiled-coil region" evidence="1">
    <location>
        <begin position="121"/>
        <end position="148"/>
    </location>
</feature>
<feature type="domain" description="RND related beta-barrel" evidence="3">
    <location>
        <begin position="266"/>
        <end position="337"/>
    </location>
</feature>
<organism evidence="6 7">
    <name type="scientific">Alkalithermobacter paradoxus</name>
    <dbReference type="NCBI Taxonomy" id="29349"/>
    <lineage>
        <taxon>Bacteria</taxon>
        <taxon>Bacillati</taxon>
        <taxon>Bacillota</taxon>
        <taxon>Clostridia</taxon>
        <taxon>Peptostreptococcales</taxon>
        <taxon>Tepidibacteraceae</taxon>
        <taxon>Alkalithermobacter</taxon>
    </lineage>
</organism>
<comment type="caution">
    <text evidence="6">The sequence shown here is derived from an EMBL/GenBank/DDBJ whole genome shotgun (WGS) entry which is preliminary data.</text>
</comment>
<dbReference type="InterPro" id="IPR058728">
    <property type="entry name" value="HH_RND-rel"/>
</dbReference>
<dbReference type="EMBL" id="MZGW01000001">
    <property type="protein sequence ID" value="OPJ56879.1"/>
    <property type="molecule type" value="Genomic_DNA"/>
</dbReference>
<feature type="coiled-coil region" evidence="1">
    <location>
        <begin position="175"/>
        <end position="202"/>
    </location>
</feature>